<evidence type="ECO:0000313" key="2">
    <source>
        <dbReference type="Proteomes" id="UP000815677"/>
    </source>
</evidence>
<reference evidence="1" key="1">
    <citation type="submission" date="2014-09" db="EMBL/GenBank/DDBJ databases">
        <title>Genome sequence of the luminous mushroom Mycena chlorophos for searching fungal bioluminescence genes.</title>
        <authorList>
            <person name="Tanaka Y."/>
            <person name="Kasuga D."/>
            <person name="Oba Y."/>
            <person name="Hase S."/>
            <person name="Sato K."/>
            <person name="Oba Y."/>
            <person name="Sakakibara Y."/>
        </authorList>
    </citation>
    <scope>NUCLEOTIDE SEQUENCE</scope>
</reference>
<organism evidence="1 2">
    <name type="scientific">Mycena chlorophos</name>
    <name type="common">Agaric fungus</name>
    <name type="synonym">Agaricus chlorophos</name>
    <dbReference type="NCBI Taxonomy" id="658473"/>
    <lineage>
        <taxon>Eukaryota</taxon>
        <taxon>Fungi</taxon>
        <taxon>Dikarya</taxon>
        <taxon>Basidiomycota</taxon>
        <taxon>Agaricomycotina</taxon>
        <taxon>Agaricomycetes</taxon>
        <taxon>Agaricomycetidae</taxon>
        <taxon>Agaricales</taxon>
        <taxon>Marasmiineae</taxon>
        <taxon>Mycenaceae</taxon>
        <taxon>Mycena</taxon>
    </lineage>
</organism>
<evidence type="ECO:0000313" key="1">
    <source>
        <dbReference type="EMBL" id="GAT44986.1"/>
    </source>
</evidence>
<keyword evidence="2" id="KW-1185">Reference proteome</keyword>
<gene>
    <name evidence="1" type="ORF">MCHLO_02584</name>
</gene>
<dbReference type="EMBL" id="DF840501">
    <property type="protein sequence ID" value="GAT44986.1"/>
    <property type="molecule type" value="Genomic_DNA"/>
</dbReference>
<proteinExistence type="predicted"/>
<accession>A0ABQ0L1G9</accession>
<dbReference type="Proteomes" id="UP000815677">
    <property type="component" value="Unassembled WGS sequence"/>
</dbReference>
<protein>
    <submittedName>
        <fullName evidence="1">Uncharacterized protein</fullName>
    </submittedName>
</protein>
<name>A0ABQ0L1G9_MYCCL</name>
<sequence>MHLYELFMRVCPNQVEDLSSSTPFNRYSNYNPLGSSATADVPNTAYRRTSTSNLCTTLYACLAASMPRIMSVELARSSRPCNS</sequence>
<feature type="non-terminal residue" evidence="1">
    <location>
        <position position="83"/>
    </location>
</feature>